<evidence type="ECO:0000256" key="5">
    <source>
        <dbReference type="PIRSR" id="PIRSR019574-1"/>
    </source>
</evidence>
<dbReference type="InterPro" id="IPR006059">
    <property type="entry name" value="SBP"/>
</dbReference>
<keyword evidence="4" id="KW-0574">Periplasm</keyword>
<dbReference type="Pfam" id="PF13416">
    <property type="entry name" value="SBP_bac_8"/>
    <property type="match status" value="1"/>
</dbReference>
<dbReference type="PRINTS" id="PR00909">
    <property type="entry name" value="SPERMDNBNDNG"/>
</dbReference>
<dbReference type="AlphaFoldDB" id="A0A1J0A481"/>
<dbReference type="PANTHER" id="PTHR30222:SF17">
    <property type="entry name" value="SPERMIDINE_PUTRESCINE-BINDING PERIPLASMIC PROTEIN"/>
    <property type="match status" value="1"/>
</dbReference>
<dbReference type="PIRSF" id="PIRSF019574">
    <property type="entry name" value="Periplasmic_polyamine_BP"/>
    <property type="match status" value="1"/>
</dbReference>
<sequence>MKKLNALFSGILLIIVLLAVTSFNLEKNSGASGGRILTIYNWGDYIDPSLIKRFEKEYNYKVIYETFDSNESMMTKIKQGGTAYDLTIPSEYMIQKMVKQDMLIPLDHSKIKGLENIDSRFLNIPFDPKNEFSIPYFWGTLGIIYNDEFVKEGQIKHWDDLWNPSLKNNVMLIDGAREVMGLALNSDGHSLNSKNDKQLDNASKKLDGLSSNVKAIVADEIKMYMINGESAAAVTFSGEAASMLEENEHLHYVIPEEGSNLWFDNFVIPKTAKNIDGAYDFINFMLKPDVAAQNAEYIGYSTPNKKALKILPKEITSDPQFYPSDKIIEHLEVYEDLGQTYLERYNDLFLKFKMYR</sequence>
<dbReference type="Gene3D" id="3.40.190.10">
    <property type="entry name" value="Periplasmic binding protein-like II"/>
    <property type="match status" value="2"/>
</dbReference>
<evidence type="ECO:0000313" key="6">
    <source>
        <dbReference type="EMBL" id="APB30726.1"/>
    </source>
</evidence>
<dbReference type="SUPFAM" id="SSF53850">
    <property type="entry name" value="Periplasmic binding protein-like II"/>
    <property type="match status" value="1"/>
</dbReference>
<dbReference type="InterPro" id="IPR001188">
    <property type="entry name" value="Sperm_putr-bd"/>
</dbReference>
<evidence type="ECO:0000256" key="2">
    <source>
        <dbReference type="ARBA" id="ARBA00022448"/>
    </source>
</evidence>
<dbReference type="GO" id="GO:0015846">
    <property type="term" value="P:polyamine transport"/>
    <property type="evidence" value="ECO:0007669"/>
    <property type="project" value="InterPro"/>
</dbReference>
<dbReference type="KEGG" id="vte:BHY08_02105"/>
<accession>A0A1J0A481</accession>
<dbReference type="GO" id="GO:0019808">
    <property type="term" value="F:polyamine binding"/>
    <property type="evidence" value="ECO:0007669"/>
    <property type="project" value="InterPro"/>
</dbReference>
<keyword evidence="2" id="KW-0813">Transport</keyword>
<dbReference type="OrthoDB" id="9769319at2"/>
<dbReference type="CDD" id="cd13663">
    <property type="entry name" value="PBP2_PotD_PotF_like_2"/>
    <property type="match status" value="1"/>
</dbReference>
<dbReference type="Proteomes" id="UP000191200">
    <property type="component" value="Chromosome"/>
</dbReference>
<evidence type="ECO:0000313" key="7">
    <source>
        <dbReference type="Proteomes" id="UP000191200"/>
    </source>
</evidence>
<organism evidence="6 7">
    <name type="scientific">Vagococcus teuberi</name>
    <dbReference type="NCBI Taxonomy" id="519472"/>
    <lineage>
        <taxon>Bacteria</taxon>
        <taxon>Bacillati</taxon>
        <taxon>Bacillota</taxon>
        <taxon>Bacilli</taxon>
        <taxon>Lactobacillales</taxon>
        <taxon>Enterococcaceae</taxon>
        <taxon>Vagococcus</taxon>
    </lineage>
</organism>
<dbReference type="STRING" id="519472.BHY08_02105"/>
<proteinExistence type="predicted"/>
<feature type="binding site" evidence="5">
    <location>
        <position position="92"/>
    </location>
    <ligand>
        <name>spermidine</name>
        <dbReference type="ChEBI" id="CHEBI:57834"/>
    </ligand>
</feature>
<comment type="subcellular location">
    <subcellularLocation>
        <location evidence="1">Periplasm</location>
    </subcellularLocation>
</comment>
<keyword evidence="7" id="KW-1185">Reference proteome</keyword>
<evidence type="ECO:0000256" key="3">
    <source>
        <dbReference type="ARBA" id="ARBA00022729"/>
    </source>
</evidence>
<gene>
    <name evidence="6" type="ORF">BHY08_02105</name>
</gene>
<dbReference type="GO" id="GO:0042597">
    <property type="term" value="C:periplasmic space"/>
    <property type="evidence" value="ECO:0007669"/>
    <property type="project" value="UniProtKB-SubCell"/>
</dbReference>
<evidence type="ECO:0000256" key="4">
    <source>
        <dbReference type="ARBA" id="ARBA00022764"/>
    </source>
</evidence>
<reference evidence="6 7" key="1">
    <citation type="submission" date="2016-09" db="EMBL/GenBank/DDBJ databases">
        <title>Vagococcus teuberi sp. nov., isolated from the Malian artisanal sour milk fene.</title>
        <authorList>
            <person name="Wullschleger S."/>
            <person name="Seifert C."/>
            <person name="Baumgartner S."/>
            <person name="Lacroix C."/>
            <person name="Bonfoh B."/>
            <person name="Stevens M.J."/>
            <person name="Meile L."/>
        </authorList>
    </citation>
    <scope>NUCLEOTIDE SEQUENCE [LARGE SCALE GENOMIC DNA]</scope>
    <source>
        <strain evidence="6 7">DSM 21459</strain>
    </source>
</reference>
<protein>
    <submittedName>
        <fullName evidence="6">Spermidine/putrescine ABC transporter substrate-binding protein</fullName>
    </submittedName>
</protein>
<keyword evidence="3" id="KW-0732">Signal</keyword>
<dbReference type="PANTHER" id="PTHR30222">
    <property type="entry name" value="SPERMIDINE/PUTRESCINE-BINDING PERIPLASMIC PROTEIN"/>
    <property type="match status" value="1"/>
</dbReference>
<dbReference type="RefSeq" id="WP_071456296.1">
    <property type="nucleotide sequence ID" value="NZ_CP017267.1"/>
</dbReference>
<evidence type="ECO:0000256" key="1">
    <source>
        <dbReference type="ARBA" id="ARBA00004418"/>
    </source>
</evidence>
<name>A0A1J0A481_9ENTE</name>
<dbReference type="EMBL" id="CP017267">
    <property type="protein sequence ID" value="APB30726.1"/>
    <property type="molecule type" value="Genomic_DNA"/>
</dbReference>